<feature type="transmembrane region" description="Helical" evidence="3">
    <location>
        <begin position="6"/>
        <end position="23"/>
    </location>
</feature>
<dbReference type="Proteomes" id="UP000198964">
    <property type="component" value="Unassembled WGS sequence"/>
</dbReference>
<dbReference type="InterPro" id="IPR012677">
    <property type="entry name" value="Nucleotide-bd_a/b_plait_sf"/>
</dbReference>
<keyword evidence="1" id="KW-0694">RNA-binding</keyword>
<dbReference type="PANTHER" id="PTHR48027">
    <property type="entry name" value="HETEROGENEOUS NUCLEAR RIBONUCLEOPROTEIN 87F-RELATED"/>
    <property type="match status" value="1"/>
</dbReference>
<dbReference type="SUPFAM" id="SSF54928">
    <property type="entry name" value="RNA-binding domain, RBD"/>
    <property type="match status" value="1"/>
</dbReference>
<keyword evidence="3" id="KW-1133">Transmembrane helix</keyword>
<dbReference type="CDD" id="cd21608">
    <property type="entry name" value="RRM2_NsCP33_like"/>
    <property type="match status" value="1"/>
</dbReference>
<organism evidence="5 6">
    <name type="scientific">Sunxiuqinia elliptica</name>
    <dbReference type="NCBI Taxonomy" id="655355"/>
    <lineage>
        <taxon>Bacteria</taxon>
        <taxon>Pseudomonadati</taxon>
        <taxon>Bacteroidota</taxon>
        <taxon>Bacteroidia</taxon>
        <taxon>Marinilabiliales</taxon>
        <taxon>Prolixibacteraceae</taxon>
        <taxon>Sunxiuqinia</taxon>
    </lineage>
</organism>
<evidence type="ECO:0000256" key="1">
    <source>
        <dbReference type="ARBA" id="ARBA00022884"/>
    </source>
</evidence>
<dbReference type="STRING" id="655355.SAMN05216283_10296"/>
<feature type="region of interest" description="Disordered" evidence="2">
    <location>
        <begin position="85"/>
        <end position="122"/>
    </location>
</feature>
<protein>
    <submittedName>
        <fullName evidence="5">RNA recognition motif. (A.k.a. RRM, RBD, or RNP domain)</fullName>
    </submittedName>
</protein>
<dbReference type="InterPro" id="IPR048289">
    <property type="entry name" value="RRM2_NsCP33-like"/>
</dbReference>
<sequence>MPHHIFILILIMNIFVGNLNYAITEDDMREIFEEYGELSSVKLITDKFTGRSKGFGFVEMPDAEQAKKAIEELNGADVEGRTMVVNESIEKKRDNRGGGFRGGNNRGGGGYGRRDNNFRSNY</sequence>
<evidence type="ECO:0000256" key="2">
    <source>
        <dbReference type="SAM" id="MobiDB-lite"/>
    </source>
</evidence>
<feature type="compositionally biased region" description="Basic and acidic residues" evidence="2">
    <location>
        <begin position="112"/>
        <end position="122"/>
    </location>
</feature>
<proteinExistence type="predicted"/>
<dbReference type="AlphaFoldDB" id="A0A1I2EI78"/>
<reference evidence="5 6" key="1">
    <citation type="submission" date="2016-10" db="EMBL/GenBank/DDBJ databases">
        <authorList>
            <person name="de Groot N.N."/>
        </authorList>
    </citation>
    <scope>NUCLEOTIDE SEQUENCE [LARGE SCALE GENOMIC DNA]</scope>
    <source>
        <strain evidence="5 6">CGMCC 1.9156</strain>
    </source>
</reference>
<evidence type="ECO:0000313" key="5">
    <source>
        <dbReference type="EMBL" id="SFE92121.1"/>
    </source>
</evidence>
<dbReference type="GO" id="GO:0003723">
    <property type="term" value="F:RNA binding"/>
    <property type="evidence" value="ECO:0007669"/>
    <property type="project" value="UniProtKB-KW"/>
</dbReference>
<keyword evidence="3" id="KW-0472">Membrane</keyword>
<dbReference type="InterPro" id="IPR000504">
    <property type="entry name" value="RRM_dom"/>
</dbReference>
<evidence type="ECO:0000259" key="4">
    <source>
        <dbReference type="PROSITE" id="PS50102"/>
    </source>
</evidence>
<dbReference type="InterPro" id="IPR052462">
    <property type="entry name" value="SLIRP/GR-RBP-like"/>
</dbReference>
<gene>
    <name evidence="5" type="ORF">SAMN05216283_10296</name>
</gene>
<keyword evidence="6" id="KW-1185">Reference proteome</keyword>
<dbReference type="Gene3D" id="3.30.70.330">
    <property type="match status" value="1"/>
</dbReference>
<evidence type="ECO:0000256" key="3">
    <source>
        <dbReference type="SAM" id="Phobius"/>
    </source>
</evidence>
<dbReference type="InterPro" id="IPR035979">
    <property type="entry name" value="RBD_domain_sf"/>
</dbReference>
<evidence type="ECO:0000313" key="6">
    <source>
        <dbReference type="Proteomes" id="UP000198964"/>
    </source>
</evidence>
<dbReference type="SMART" id="SM00360">
    <property type="entry name" value="RRM"/>
    <property type="match status" value="1"/>
</dbReference>
<feature type="domain" description="RRM" evidence="4">
    <location>
        <begin position="12"/>
        <end position="90"/>
    </location>
</feature>
<dbReference type="PROSITE" id="PS50102">
    <property type="entry name" value="RRM"/>
    <property type="match status" value="1"/>
</dbReference>
<feature type="compositionally biased region" description="Gly residues" evidence="2">
    <location>
        <begin position="97"/>
        <end position="111"/>
    </location>
</feature>
<dbReference type="Pfam" id="PF00076">
    <property type="entry name" value="RRM_1"/>
    <property type="match status" value="1"/>
</dbReference>
<name>A0A1I2EI78_9BACT</name>
<accession>A0A1I2EI78</accession>
<keyword evidence="3" id="KW-0812">Transmembrane</keyword>
<dbReference type="EMBL" id="FONW01000002">
    <property type="protein sequence ID" value="SFE92121.1"/>
    <property type="molecule type" value="Genomic_DNA"/>
</dbReference>